<keyword evidence="1 6" id="KW-0963">Cytoplasm</keyword>
<reference evidence="9" key="1">
    <citation type="submission" date="2021-02" db="EMBL/GenBank/DDBJ databases">
        <title>PHA producing bacteria isolated from coastal sediment in Guangdong, Shenzhen.</title>
        <authorList>
            <person name="Zheng W."/>
            <person name="Yu S."/>
            <person name="Huang Y."/>
        </authorList>
    </citation>
    <scope>NUCLEOTIDE SEQUENCE</scope>
    <source>
        <strain evidence="9">TN14-10</strain>
    </source>
</reference>
<dbReference type="FunFam" id="3.30.950.10:FF:000002">
    <property type="entry name" value="Ribosomal RNA small subunit methyltransferase I"/>
    <property type="match status" value="1"/>
</dbReference>
<dbReference type="InterPro" id="IPR018063">
    <property type="entry name" value="SAM_MeTrfase_RsmI_CS"/>
</dbReference>
<dbReference type="GO" id="GO:0070677">
    <property type="term" value="F:rRNA (cytosine-2'-O-)-methyltransferase activity"/>
    <property type="evidence" value="ECO:0007669"/>
    <property type="project" value="UniProtKB-UniRule"/>
</dbReference>
<comment type="similarity">
    <text evidence="6">Belongs to the methyltransferase superfamily. RsmI family.</text>
</comment>
<accession>A0A939DBU9</accession>
<evidence type="ECO:0000256" key="4">
    <source>
        <dbReference type="ARBA" id="ARBA00022679"/>
    </source>
</evidence>
<keyword evidence="10" id="KW-1185">Reference proteome</keyword>
<dbReference type="HAMAP" id="MF_01877">
    <property type="entry name" value="16SrRNA_methyltr_I"/>
    <property type="match status" value="1"/>
</dbReference>
<dbReference type="PROSITE" id="PS01296">
    <property type="entry name" value="RSMI"/>
    <property type="match status" value="1"/>
</dbReference>
<comment type="function">
    <text evidence="6">Catalyzes the 2'-O-methylation of the ribose of cytidine 1402 (C1402) in 16S rRNA.</text>
</comment>
<dbReference type="InterPro" id="IPR035996">
    <property type="entry name" value="4pyrrol_Methylase_sf"/>
</dbReference>
<dbReference type="PANTHER" id="PTHR46111:SF1">
    <property type="entry name" value="RIBOSOMAL RNA SMALL SUBUNIT METHYLTRANSFERASE I"/>
    <property type="match status" value="1"/>
</dbReference>
<evidence type="ECO:0000313" key="10">
    <source>
        <dbReference type="Proteomes" id="UP000664303"/>
    </source>
</evidence>
<dbReference type="EC" id="2.1.1.198" evidence="6"/>
<dbReference type="Pfam" id="PF00590">
    <property type="entry name" value="TP_methylase"/>
    <property type="match status" value="1"/>
</dbReference>
<dbReference type="AlphaFoldDB" id="A0A939DBU9"/>
<dbReference type="InterPro" id="IPR008189">
    <property type="entry name" value="rRNA_ssu_MeTfrase_I"/>
</dbReference>
<proteinExistence type="inferred from homology"/>
<dbReference type="Gene3D" id="3.40.1010.10">
    <property type="entry name" value="Cobalt-precorrin-4 Transmethylase, Domain 1"/>
    <property type="match status" value="1"/>
</dbReference>
<feature type="domain" description="Tetrapyrrole methylase" evidence="7">
    <location>
        <begin position="7"/>
        <end position="206"/>
    </location>
</feature>
<keyword evidence="4 6" id="KW-0808">Transferase</keyword>
<dbReference type="GO" id="GO:0005737">
    <property type="term" value="C:cytoplasm"/>
    <property type="evidence" value="ECO:0007669"/>
    <property type="project" value="UniProtKB-SubCell"/>
</dbReference>
<comment type="caution">
    <text evidence="9">The sequence shown here is derived from an EMBL/GenBank/DDBJ whole genome shotgun (WGS) entry which is preliminary data.</text>
</comment>
<organism evidence="9 10">
    <name type="scientific">Parahaliea mediterranea</name>
    <dbReference type="NCBI Taxonomy" id="651086"/>
    <lineage>
        <taxon>Bacteria</taxon>
        <taxon>Pseudomonadati</taxon>
        <taxon>Pseudomonadota</taxon>
        <taxon>Gammaproteobacteria</taxon>
        <taxon>Cellvibrionales</taxon>
        <taxon>Halieaceae</taxon>
        <taxon>Parahaliea</taxon>
    </lineage>
</organism>
<feature type="domain" description="RsmI HTH" evidence="8">
    <location>
        <begin position="233"/>
        <end position="277"/>
    </location>
</feature>
<comment type="subcellular location">
    <subcellularLocation>
        <location evidence="6">Cytoplasm</location>
    </subcellularLocation>
</comment>
<protein>
    <recommendedName>
        <fullName evidence="6">Ribosomal RNA small subunit methyltransferase I</fullName>
        <ecNumber evidence="6">2.1.1.198</ecNumber>
    </recommendedName>
    <alternativeName>
        <fullName evidence="6">16S rRNA 2'-O-ribose C1402 methyltransferase</fullName>
    </alternativeName>
    <alternativeName>
        <fullName evidence="6">rRNA (cytidine-2'-O-)-methyltransferase RsmI</fullName>
    </alternativeName>
</protein>
<dbReference type="Pfam" id="PF23016">
    <property type="entry name" value="RsmI_C"/>
    <property type="match status" value="1"/>
</dbReference>
<evidence type="ECO:0000256" key="1">
    <source>
        <dbReference type="ARBA" id="ARBA00022490"/>
    </source>
</evidence>
<keyword evidence="3 6" id="KW-0489">Methyltransferase</keyword>
<name>A0A939DBU9_9GAMM</name>
<comment type="catalytic activity">
    <reaction evidence="6">
        <text>cytidine(1402) in 16S rRNA + S-adenosyl-L-methionine = 2'-O-methylcytidine(1402) in 16S rRNA + S-adenosyl-L-homocysteine + H(+)</text>
        <dbReference type="Rhea" id="RHEA:42924"/>
        <dbReference type="Rhea" id="RHEA-COMP:10285"/>
        <dbReference type="Rhea" id="RHEA-COMP:10286"/>
        <dbReference type="ChEBI" id="CHEBI:15378"/>
        <dbReference type="ChEBI" id="CHEBI:57856"/>
        <dbReference type="ChEBI" id="CHEBI:59789"/>
        <dbReference type="ChEBI" id="CHEBI:74495"/>
        <dbReference type="ChEBI" id="CHEBI:82748"/>
        <dbReference type="EC" id="2.1.1.198"/>
    </reaction>
</comment>
<dbReference type="InterPro" id="IPR000878">
    <property type="entry name" value="4pyrrol_Mease"/>
</dbReference>
<evidence type="ECO:0000256" key="5">
    <source>
        <dbReference type="ARBA" id="ARBA00022691"/>
    </source>
</evidence>
<dbReference type="Proteomes" id="UP000664303">
    <property type="component" value="Unassembled WGS sequence"/>
</dbReference>
<dbReference type="SUPFAM" id="SSF53790">
    <property type="entry name" value="Tetrapyrrole methylase"/>
    <property type="match status" value="1"/>
</dbReference>
<evidence type="ECO:0000256" key="2">
    <source>
        <dbReference type="ARBA" id="ARBA00022552"/>
    </source>
</evidence>
<gene>
    <name evidence="6 9" type="primary">rsmI</name>
    <name evidence="9" type="ORF">JYP50_02120</name>
</gene>
<keyword evidence="5 6" id="KW-0949">S-adenosyl-L-methionine</keyword>
<evidence type="ECO:0000313" key="9">
    <source>
        <dbReference type="EMBL" id="MBN7795368.1"/>
    </source>
</evidence>
<dbReference type="InterPro" id="IPR014776">
    <property type="entry name" value="4pyrrole_Mease_sub2"/>
</dbReference>
<dbReference type="CDD" id="cd11648">
    <property type="entry name" value="RsmI"/>
    <property type="match status" value="1"/>
</dbReference>
<dbReference type="FunFam" id="3.40.1010.10:FF:000007">
    <property type="entry name" value="Ribosomal RNA small subunit methyltransferase I"/>
    <property type="match status" value="1"/>
</dbReference>
<dbReference type="NCBIfam" id="TIGR00096">
    <property type="entry name" value="16S rRNA (cytidine(1402)-2'-O)-methyltransferase"/>
    <property type="match status" value="1"/>
</dbReference>
<dbReference type="InterPro" id="IPR014777">
    <property type="entry name" value="4pyrrole_Mease_sub1"/>
</dbReference>
<evidence type="ECO:0000256" key="3">
    <source>
        <dbReference type="ARBA" id="ARBA00022603"/>
    </source>
</evidence>
<evidence type="ECO:0000259" key="7">
    <source>
        <dbReference type="Pfam" id="PF00590"/>
    </source>
</evidence>
<evidence type="ECO:0000256" key="6">
    <source>
        <dbReference type="HAMAP-Rule" id="MF_01877"/>
    </source>
</evidence>
<evidence type="ECO:0000259" key="8">
    <source>
        <dbReference type="Pfam" id="PF23016"/>
    </source>
</evidence>
<dbReference type="Gene3D" id="3.30.950.10">
    <property type="entry name" value="Methyltransferase, Cobalt-precorrin-4 Transmethylase, Domain 2"/>
    <property type="match status" value="1"/>
</dbReference>
<dbReference type="RefSeq" id="WP_206558884.1">
    <property type="nucleotide sequence ID" value="NZ_JAFKCZ010000001.1"/>
</dbReference>
<keyword evidence="2 6" id="KW-0698">rRNA processing</keyword>
<dbReference type="EMBL" id="JAFKCZ010000001">
    <property type="protein sequence ID" value="MBN7795368.1"/>
    <property type="molecule type" value="Genomic_DNA"/>
</dbReference>
<dbReference type="PANTHER" id="PTHR46111">
    <property type="entry name" value="RIBOSOMAL RNA SMALL SUBUNIT METHYLTRANSFERASE I"/>
    <property type="match status" value="1"/>
</dbReference>
<dbReference type="InterPro" id="IPR053910">
    <property type="entry name" value="RsmI_HTH"/>
</dbReference>
<dbReference type="PIRSF" id="PIRSF005917">
    <property type="entry name" value="MTase_YraL"/>
    <property type="match status" value="1"/>
</dbReference>
<sequence>MQVESGLYVVATPIGNLGDISRRALEVLGGADLVAAEDTRHTGALLRQFDIDSPLVAYHEHSGRGAAERIIRCLAQGGAVALVSDAGTPLISDPGYRLVREVQELGYRVLPVPGACAAVAALSVSGLPTDRFLFEGFLPGKAGTRVNRLGELEQRQETLVFYEAPHRLRDCLADLVAVFGPEREALLAREITKAFETVRRAPLGELQAFVAGDDNQCRGEIVLVVAGRRERGEDIDADTARLLLRLARELPGKRAAAVVADLTGLRKKLLYNYLLEHAADG</sequence>